<feature type="transmembrane region" description="Helical" evidence="13">
    <location>
        <begin position="179"/>
        <end position="200"/>
    </location>
</feature>
<comment type="subcellular location">
    <subcellularLocation>
        <location evidence="2">Membrane</location>
        <topology evidence="2">Multi-pass membrane protein</topology>
    </subcellularLocation>
</comment>
<evidence type="ECO:0000256" key="3">
    <source>
        <dbReference type="ARBA" id="ARBA00022630"/>
    </source>
</evidence>
<gene>
    <name evidence="15" type="ORF">ACH3VR_07490</name>
</gene>
<dbReference type="InterPro" id="IPR013130">
    <property type="entry name" value="Fe3_Rdtase_TM_dom"/>
</dbReference>
<keyword evidence="10" id="KW-0408">Iron</keyword>
<dbReference type="SUPFAM" id="SSF52343">
    <property type="entry name" value="Ferredoxin reductase-like, C-terminal NADP-linked domain"/>
    <property type="match status" value="1"/>
</dbReference>
<dbReference type="EMBL" id="JBIQWL010000002">
    <property type="protein sequence ID" value="MFH8250191.1"/>
    <property type="molecule type" value="Genomic_DNA"/>
</dbReference>
<dbReference type="PANTHER" id="PTHR47354:SF8">
    <property type="entry name" value="1,2-PHENYLACETYL-COA EPOXIDASE, SUBUNIT E"/>
    <property type="match status" value="1"/>
</dbReference>
<keyword evidence="8 13" id="KW-1133">Transmembrane helix</keyword>
<evidence type="ECO:0000256" key="9">
    <source>
        <dbReference type="ARBA" id="ARBA00023002"/>
    </source>
</evidence>
<evidence type="ECO:0000259" key="14">
    <source>
        <dbReference type="PROSITE" id="PS51384"/>
    </source>
</evidence>
<keyword evidence="5" id="KW-0001">2Fe-2S</keyword>
<comment type="cofactor">
    <cofactor evidence="1">
        <name>FAD</name>
        <dbReference type="ChEBI" id="CHEBI:57692"/>
    </cofactor>
</comment>
<keyword evidence="7" id="KW-0274">FAD</keyword>
<protein>
    <submittedName>
        <fullName evidence="15">Ferric reductase-like transmembrane domain-containing protein</fullName>
    </submittedName>
</protein>
<feature type="transmembrane region" description="Helical" evidence="13">
    <location>
        <begin position="149"/>
        <end position="167"/>
    </location>
</feature>
<keyword evidence="16" id="KW-1185">Reference proteome</keyword>
<proteinExistence type="predicted"/>
<evidence type="ECO:0000256" key="6">
    <source>
        <dbReference type="ARBA" id="ARBA00022723"/>
    </source>
</evidence>
<evidence type="ECO:0000256" key="13">
    <source>
        <dbReference type="SAM" id="Phobius"/>
    </source>
</evidence>
<dbReference type="PANTHER" id="PTHR47354">
    <property type="entry name" value="NADH OXIDOREDUCTASE HCR"/>
    <property type="match status" value="1"/>
</dbReference>
<feature type="transmembrane region" description="Helical" evidence="13">
    <location>
        <begin position="108"/>
        <end position="129"/>
    </location>
</feature>
<evidence type="ECO:0000256" key="8">
    <source>
        <dbReference type="ARBA" id="ARBA00022989"/>
    </source>
</evidence>
<keyword evidence="12 13" id="KW-0472">Membrane</keyword>
<reference evidence="15 16" key="1">
    <citation type="submission" date="2024-09" db="EMBL/GenBank/DDBJ databases">
        <authorList>
            <person name="Pan X."/>
        </authorList>
    </citation>
    <scope>NUCLEOTIDE SEQUENCE [LARGE SCALE GENOMIC DNA]</scope>
    <source>
        <strain evidence="15 16">B2969</strain>
    </source>
</reference>
<feature type="transmembrane region" description="Helical" evidence="13">
    <location>
        <begin position="26"/>
        <end position="47"/>
    </location>
</feature>
<comment type="caution">
    <text evidence="15">The sequence shown here is derived from an EMBL/GenBank/DDBJ whole genome shotgun (WGS) entry which is preliminary data.</text>
</comment>
<keyword evidence="3" id="KW-0285">Flavoprotein</keyword>
<feature type="domain" description="FAD-binding FR-type" evidence="14">
    <location>
        <begin position="237"/>
        <end position="337"/>
    </location>
</feature>
<feature type="transmembrane region" description="Helical" evidence="13">
    <location>
        <begin position="212"/>
        <end position="232"/>
    </location>
</feature>
<sequence>MTSVAGRRTALNSAPGGRQTRRSRRALWHLAATVVIWGTSLFVVALWVSGAGVQALVGFDAEMLNSLGRLTGLVSANLLLYQVLLMARVPLFERGFGRDDITRMHRLVGFWSFWLLVAHIVLLVLGYAAQAAINPFVQLWQFVWDYPGMLLATAGTGLLVMVVVTSIRRARRRLRYESWHLLHLYGYLGVGLAIPHMLWTGADFVQNPAATFYWWTLWAIVAASVLVFRVGLPLWRSLRHGVRVVSVVPDGRNGVSVRMRGRGLERLDARAGQFFVWRFLDGPGWTRGHPYSLASAPIGDEFVISAKIVGDGTKHLTRLRPGIRVLFEGPYGTMTGDVRSTRKLLMIGAGAGVAPLTALLASEAYAPGDAVLITRDHDDADGMRLDEISRLITTRRLRHYLLNGPRDRTRATWLPASHAAWAGPDLLRRLAPDLEDYDVFLCGPAPWMDAVKADLIGAGVPDRRIHSEAFAV</sequence>
<evidence type="ECO:0000256" key="11">
    <source>
        <dbReference type="ARBA" id="ARBA00023014"/>
    </source>
</evidence>
<evidence type="ECO:0000256" key="10">
    <source>
        <dbReference type="ARBA" id="ARBA00023004"/>
    </source>
</evidence>
<dbReference type="InterPro" id="IPR017938">
    <property type="entry name" value="Riboflavin_synthase-like_b-brl"/>
</dbReference>
<keyword evidence="11" id="KW-0411">Iron-sulfur</keyword>
<evidence type="ECO:0000256" key="1">
    <source>
        <dbReference type="ARBA" id="ARBA00001974"/>
    </source>
</evidence>
<dbReference type="RefSeq" id="WP_396640124.1">
    <property type="nucleotide sequence ID" value="NZ_JBIQWL010000002.1"/>
</dbReference>
<accession>A0ABW7Q5R8</accession>
<evidence type="ECO:0000256" key="12">
    <source>
        <dbReference type="ARBA" id="ARBA00023136"/>
    </source>
</evidence>
<dbReference type="Proteomes" id="UP001610861">
    <property type="component" value="Unassembled WGS sequence"/>
</dbReference>
<dbReference type="SUPFAM" id="SSF63380">
    <property type="entry name" value="Riboflavin synthase domain-like"/>
    <property type="match status" value="1"/>
</dbReference>
<dbReference type="InterPro" id="IPR050415">
    <property type="entry name" value="MRET"/>
</dbReference>
<keyword evidence="9" id="KW-0560">Oxidoreductase</keyword>
<organism evidence="15 16">
    <name type="scientific">Microbacterium alkaliflavum</name>
    <dbReference type="NCBI Taxonomy" id="3248839"/>
    <lineage>
        <taxon>Bacteria</taxon>
        <taxon>Bacillati</taxon>
        <taxon>Actinomycetota</taxon>
        <taxon>Actinomycetes</taxon>
        <taxon>Micrococcales</taxon>
        <taxon>Microbacteriaceae</taxon>
        <taxon>Microbacterium</taxon>
    </lineage>
</organism>
<name>A0ABW7Q5R8_9MICO</name>
<evidence type="ECO:0000256" key="4">
    <source>
        <dbReference type="ARBA" id="ARBA00022692"/>
    </source>
</evidence>
<dbReference type="Gene3D" id="3.40.50.80">
    <property type="entry name" value="Nucleotide-binding domain of ferredoxin-NADP reductase (FNR) module"/>
    <property type="match status" value="1"/>
</dbReference>
<keyword evidence="6" id="KW-0479">Metal-binding</keyword>
<evidence type="ECO:0000313" key="15">
    <source>
        <dbReference type="EMBL" id="MFH8250191.1"/>
    </source>
</evidence>
<evidence type="ECO:0000256" key="2">
    <source>
        <dbReference type="ARBA" id="ARBA00004141"/>
    </source>
</evidence>
<dbReference type="Pfam" id="PF01794">
    <property type="entry name" value="Ferric_reduct"/>
    <property type="match status" value="1"/>
</dbReference>
<evidence type="ECO:0000313" key="16">
    <source>
        <dbReference type="Proteomes" id="UP001610861"/>
    </source>
</evidence>
<feature type="transmembrane region" description="Helical" evidence="13">
    <location>
        <begin position="67"/>
        <end position="87"/>
    </location>
</feature>
<evidence type="ECO:0000256" key="7">
    <source>
        <dbReference type="ARBA" id="ARBA00022827"/>
    </source>
</evidence>
<dbReference type="PROSITE" id="PS51384">
    <property type="entry name" value="FAD_FR"/>
    <property type="match status" value="1"/>
</dbReference>
<keyword evidence="4 13" id="KW-0812">Transmembrane</keyword>
<evidence type="ECO:0000256" key="5">
    <source>
        <dbReference type="ARBA" id="ARBA00022714"/>
    </source>
</evidence>
<dbReference type="InterPro" id="IPR039261">
    <property type="entry name" value="FNR_nucleotide-bd"/>
</dbReference>
<dbReference type="InterPro" id="IPR017927">
    <property type="entry name" value="FAD-bd_FR_type"/>
</dbReference>
<dbReference type="Gene3D" id="2.40.30.10">
    <property type="entry name" value="Translation factors"/>
    <property type="match status" value="1"/>
</dbReference>